<dbReference type="SMART" id="SM00845">
    <property type="entry name" value="GatB_Yqey"/>
    <property type="match status" value="1"/>
</dbReference>
<keyword evidence="13" id="KW-0808">Transferase</keyword>
<proteinExistence type="inferred from homology"/>
<dbReference type="FunFam" id="1.10.10.410:FF:000001">
    <property type="entry name" value="Aspartyl/glutamyl-tRNA(Asn/Gln) amidotransferase subunit B"/>
    <property type="match status" value="1"/>
</dbReference>
<gene>
    <name evidence="11" type="primary">gatB</name>
    <name evidence="13" type="ORF">SAMN04488099_101223</name>
</gene>
<protein>
    <recommendedName>
        <fullName evidence="3 11">Aspartyl/glutamyl-tRNA(Asn/Gln) amidotransferase subunit B</fullName>
        <shortName evidence="11">Asp/Glu-ADT subunit B</shortName>
        <ecNumber evidence="11">6.3.5.-</ecNumber>
    </recommendedName>
</protein>
<dbReference type="Pfam" id="PF02934">
    <property type="entry name" value="GatB_N"/>
    <property type="match status" value="1"/>
</dbReference>
<evidence type="ECO:0000313" key="14">
    <source>
        <dbReference type="Proteomes" id="UP000199081"/>
    </source>
</evidence>
<dbReference type="GO" id="GO:0006412">
    <property type="term" value="P:translation"/>
    <property type="evidence" value="ECO:0007669"/>
    <property type="project" value="UniProtKB-UniRule"/>
</dbReference>
<dbReference type="Pfam" id="PF02637">
    <property type="entry name" value="GatB_Yqey"/>
    <property type="match status" value="1"/>
</dbReference>
<evidence type="ECO:0000313" key="13">
    <source>
        <dbReference type="EMBL" id="SEK22048.1"/>
    </source>
</evidence>
<dbReference type="NCBIfam" id="NF004012">
    <property type="entry name" value="PRK05477.1-2"/>
    <property type="match status" value="1"/>
</dbReference>
<dbReference type="STRING" id="426702.SAMN04488099_101223"/>
<evidence type="ECO:0000256" key="8">
    <source>
        <dbReference type="ARBA" id="ARBA00024799"/>
    </source>
</evidence>
<comment type="subunit">
    <text evidence="2 11">Heterotrimer of A, B and C subunits.</text>
</comment>
<dbReference type="InterPro" id="IPR004413">
    <property type="entry name" value="GatB"/>
</dbReference>
<name>A0A1H7F7R3_9LACT</name>
<dbReference type="SUPFAM" id="SSF89095">
    <property type="entry name" value="GatB/YqeY motif"/>
    <property type="match status" value="1"/>
</dbReference>
<dbReference type="GO" id="GO:0070681">
    <property type="term" value="P:glutaminyl-tRNAGln biosynthesis via transamidation"/>
    <property type="evidence" value="ECO:0007669"/>
    <property type="project" value="TreeGrafter"/>
</dbReference>
<dbReference type="InterPro" id="IPR042114">
    <property type="entry name" value="GatB_C_1"/>
</dbReference>
<dbReference type="NCBIfam" id="NF004011">
    <property type="entry name" value="PRK05477.1-1"/>
    <property type="match status" value="1"/>
</dbReference>
<dbReference type="InterPro" id="IPR018027">
    <property type="entry name" value="Asn/Gln_amidotransferase"/>
</dbReference>
<dbReference type="PROSITE" id="PS01234">
    <property type="entry name" value="GATB"/>
    <property type="match status" value="1"/>
</dbReference>
<keyword evidence="5 11" id="KW-0547">Nucleotide-binding</keyword>
<sequence length="477" mass="53611">MNLEPVIGLEVHVELKTESKMFSPSPAHFGAEPNTNTNVIDWGHPGVLPVVNKQAIEYGMKAALALNCKIATHTKFDRKNYFYPDNPKAYQISQFDQPIGYDGWIEIEVNGEKKKIRIERVHLEEDAGKNMHGEDGSSYVDLNRQGTPLIEIVSEADMRSPEEAYAYLETLKQLIQFTEVSDVKMQEGSMRCDANISLRPFGQEEFGTKAELKNLNSFTYVRKGLDFEISRQEKVLNAGGALDQETRRYDESTGGTILMRTKEGSSDYRYFPEPDIPNLVISDEWIDSVRASLPEMPKERQARYVKEFNLPEYDAVVLTATVEMSNFFQGTVDNGADPKQASNWLMGEVSAYLNSEQVELLDTALTPESLAEMINLIADGTISSKIAKKVFKELVTNGSTDVKALVEEKGWVQLSDPSKLLPIITDTLDKNEQSIEDYKNGKDRALGFLVGQVMKQTRGQANPGMVNKLLKQELDKR</sequence>
<evidence type="ECO:0000256" key="4">
    <source>
        <dbReference type="ARBA" id="ARBA00022598"/>
    </source>
</evidence>
<comment type="catalytic activity">
    <reaction evidence="10 11">
        <text>L-glutamyl-tRNA(Gln) + L-glutamine + ATP + H2O = L-glutaminyl-tRNA(Gln) + L-glutamate + ADP + phosphate + H(+)</text>
        <dbReference type="Rhea" id="RHEA:17521"/>
        <dbReference type="Rhea" id="RHEA-COMP:9681"/>
        <dbReference type="Rhea" id="RHEA-COMP:9684"/>
        <dbReference type="ChEBI" id="CHEBI:15377"/>
        <dbReference type="ChEBI" id="CHEBI:15378"/>
        <dbReference type="ChEBI" id="CHEBI:29985"/>
        <dbReference type="ChEBI" id="CHEBI:30616"/>
        <dbReference type="ChEBI" id="CHEBI:43474"/>
        <dbReference type="ChEBI" id="CHEBI:58359"/>
        <dbReference type="ChEBI" id="CHEBI:78520"/>
        <dbReference type="ChEBI" id="CHEBI:78521"/>
        <dbReference type="ChEBI" id="CHEBI:456216"/>
    </reaction>
</comment>
<dbReference type="SUPFAM" id="SSF55931">
    <property type="entry name" value="Glutamine synthetase/guanido kinase"/>
    <property type="match status" value="1"/>
</dbReference>
<evidence type="ECO:0000259" key="12">
    <source>
        <dbReference type="SMART" id="SM00845"/>
    </source>
</evidence>
<dbReference type="RefSeq" id="WP_091478408.1">
    <property type="nucleotide sequence ID" value="NZ_BJYC01000001.1"/>
</dbReference>
<comment type="function">
    <text evidence="8 11">Allows the formation of correctly charged Asn-tRNA(Asn) or Gln-tRNA(Gln) through the transamidation of misacylated Asp-tRNA(Asn) or Glu-tRNA(Gln) in organisms which lack either or both of asparaginyl-tRNA or glutaminyl-tRNA synthetases. The reaction takes place in the presence of glutamine and ATP through an activated phospho-Asp-tRNA(Asn) or phospho-Glu-tRNA(Gln).</text>
</comment>
<evidence type="ECO:0000256" key="11">
    <source>
        <dbReference type="HAMAP-Rule" id="MF_00121"/>
    </source>
</evidence>
<dbReference type="EMBL" id="FNZU01000001">
    <property type="protein sequence ID" value="SEK22048.1"/>
    <property type="molecule type" value="Genomic_DNA"/>
</dbReference>
<evidence type="ECO:0000256" key="3">
    <source>
        <dbReference type="ARBA" id="ARBA00016923"/>
    </source>
</evidence>
<dbReference type="InterPro" id="IPR014746">
    <property type="entry name" value="Gln_synth/guanido_kin_cat_dom"/>
</dbReference>
<evidence type="ECO:0000256" key="5">
    <source>
        <dbReference type="ARBA" id="ARBA00022741"/>
    </source>
</evidence>
<feature type="domain" description="Asn/Gln amidotransferase" evidence="12">
    <location>
        <begin position="326"/>
        <end position="474"/>
    </location>
</feature>
<dbReference type="InterPro" id="IPR017959">
    <property type="entry name" value="Asn/Gln-tRNA_amidoTrfase_suB/E"/>
</dbReference>
<comment type="catalytic activity">
    <reaction evidence="9 11">
        <text>L-aspartyl-tRNA(Asn) + L-glutamine + ATP + H2O = L-asparaginyl-tRNA(Asn) + L-glutamate + ADP + phosphate + 2 H(+)</text>
        <dbReference type="Rhea" id="RHEA:14513"/>
        <dbReference type="Rhea" id="RHEA-COMP:9674"/>
        <dbReference type="Rhea" id="RHEA-COMP:9677"/>
        <dbReference type="ChEBI" id="CHEBI:15377"/>
        <dbReference type="ChEBI" id="CHEBI:15378"/>
        <dbReference type="ChEBI" id="CHEBI:29985"/>
        <dbReference type="ChEBI" id="CHEBI:30616"/>
        <dbReference type="ChEBI" id="CHEBI:43474"/>
        <dbReference type="ChEBI" id="CHEBI:58359"/>
        <dbReference type="ChEBI" id="CHEBI:78515"/>
        <dbReference type="ChEBI" id="CHEBI:78516"/>
        <dbReference type="ChEBI" id="CHEBI:456216"/>
    </reaction>
</comment>
<evidence type="ECO:0000256" key="6">
    <source>
        <dbReference type="ARBA" id="ARBA00022840"/>
    </source>
</evidence>
<evidence type="ECO:0000256" key="7">
    <source>
        <dbReference type="ARBA" id="ARBA00022917"/>
    </source>
</evidence>
<reference evidence="14" key="1">
    <citation type="submission" date="2016-10" db="EMBL/GenBank/DDBJ databases">
        <authorList>
            <person name="Varghese N."/>
            <person name="Submissions S."/>
        </authorList>
    </citation>
    <scope>NUCLEOTIDE SEQUENCE [LARGE SCALE GENOMIC DNA]</scope>
    <source>
        <strain evidence="14">DSM 19183</strain>
    </source>
</reference>
<keyword evidence="14" id="KW-1185">Reference proteome</keyword>
<dbReference type="OrthoDB" id="9804078at2"/>
<organism evidence="13 14">
    <name type="scientific">Alkalibacterium pelagium</name>
    <dbReference type="NCBI Taxonomy" id="426702"/>
    <lineage>
        <taxon>Bacteria</taxon>
        <taxon>Bacillati</taxon>
        <taxon>Bacillota</taxon>
        <taxon>Bacilli</taxon>
        <taxon>Lactobacillales</taxon>
        <taxon>Carnobacteriaceae</taxon>
        <taxon>Alkalibacterium</taxon>
    </lineage>
</organism>
<evidence type="ECO:0000256" key="2">
    <source>
        <dbReference type="ARBA" id="ARBA00011123"/>
    </source>
</evidence>
<dbReference type="InterPro" id="IPR006075">
    <property type="entry name" value="Asn/Gln-tRNA_Trfase_suB/E_cat"/>
</dbReference>
<dbReference type="Proteomes" id="UP000199081">
    <property type="component" value="Unassembled WGS sequence"/>
</dbReference>
<accession>A0A1H7F7R3</accession>
<dbReference type="InterPro" id="IPR017958">
    <property type="entry name" value="Gln-tRNA_amidoTrfase_suB_CS"/>
</dbReference>
<comment type="similarity">
    <text evidence="1 11">Belongs to the GatB/GatE family. GatB subfamily.</text>
</comment>
<dbReference type="GO" id="GO:0016740">
    <property type="term" value="F:transferase activity"/>
    <property type="evidence" value="ECO:0007669"/>
    <property type="project" value="UniProtKB-KW"/>
</dbReference>
<dbReference type="InterPro" id="IPR003789">
    <property type="entry name" value="Asn/Gln_tRNA_amidoTrase-B-like"/>
</dbReference>
<evidence type="ECO:0000256" key="1">
    <source>
        <dbReference type="ARBA" id="ARBA00005306"/>
    </source>
</evidence>
<evidence type="ECO:0000256" key="9">
    <source>
        <dbReference type="ARBA" id="ARBA00047380"/>
    </source>
</evidence>
<dbReference type="HAMAP" id="MF_00121">
    <property type="entry name" value="GatB"/>
    <property type="match status" value="1"/>
</dbReference>
<dbReference type="FunFam" id="1.10.150.380:FF:000001">
    <property type="entry name" value="Aspartyl/glutamyl-tRNA(Asn/Gln) amidotransferase subunit B"/>
    <property type="match status" value="1"/>
</dbReference>
<keyword evidence="6 11" id="KW-0067">ATP-binding</keyword>
<dbReference type="NCBIfam" id="NF004014">
    <property type="entry name" value="PRK05477.1-4"/>
    <property type="match status" value="1"/>
</dbReference>
<dbReference type="EC" id="6.3.5.-" evidence="11"/>
<dbReference type="Gene3D" id="1.10.150.380">
    <property type="entry name" value="GatB domain, N-terminal subdomain"/>
    <property type="match status" value="1"/>
</dbReference>
<dbReference type="GO" id="GO:0050566">
    <property type="term" value="F:asparaginyl-tRNA synthase (glutamine-hydrolyzing) activity"/>
    <property type="evidence" value="ECO:0007669"/>
    <property type="project" value="RHEA"/>
</dbReference>
<dbReference type="PANTHER" id="PTHR11659:SF0">
    <property type="entry name" value="GLUTAMYL-TRNA(GLN) AMIDOTRANSFERASE SUBUNIT B, MITOCHONDRIAL"/>
    <property type="match status" value="1"/>
</dbReference>
<keyword evidence="7 11" id="KW-0648">Protein biosynthesis</keyword>
<dbReference type="GO" id="GO:0050567">
    <property type="term" value="F:glutaminyl-tRNA synthase (glutamine-hydrolyzing) activity"/>
    <property type="evidence" value="ECO:0007669"/>
    <property type="project" value="UniProtKB-UniRule"/>
</dbReference>
<dbReference type="InterPro" id="IPR023168">
    <property type="entry name" value="GatB_Yqey_C_2"/>
</dbReference>
<dbReference type="AlphaFoldDB" id="A0A1H7F7R3"/>
<dbReference type="Gene3D" id="1.10.10.410">
    <property type="match status" value="1"/>
</dbReference>
<evidence type="ECO:0000256" key="10">
    <source>
        <dbReference type="ARBA" id="ARBA00047913"/>
    </source>
</evidence>
<keyword evidence="4 11" id="KW-0436">Ligase</keyword>
<dbReference type="GO" id="GO:0005524">
    <property type="term" value="F:ATP binding"/>
    <property type="evidence" value="ECO:0007669"/>
    <property type="project" value="UniProtKB-KW"/>
</dbReference>
<dbReference type="NCBIfam" id="TIGR00133">
    <property type="entry name" value="gatB"/>
    <property type="match status" value="1"/>
</dbReference>
<dbReference type="PANTHER" id="PTHR11659">
    <property type="entry name" value="GLUTAMYL-TRNA GLN AMIDOTRANSFERASE SUBUNIT B MITOCHONDRIAL AND PROKARYOTIC PET112-RELATED"/>
    <property type="match status" value="1"/>
</dbReference>